<feature type="transmembrane region" description="Helical" evidence="6">
    <location>
        <begin position="203"/>
        <end position="221"/>
    </location>
</feature>
<keyword evidence="3 6" id="KW-1133">Transmembrane helix</keyword>
<dbReference type="EMBL" id="CAJNOQ010003820">
    <property type="protein sequence ID" value="CAF1031131.1"/>
    <property type="molecule type" value="Genomic_DNA"/>
</dbReference>
<evidence type="ECO:0000259" key="7">
    <source>
        <dbReference type="PROSITE" id="PS50850"/>
    </source>
</evidence>
<dbReference type="PANTHER" id="PTHR24064">
    <property type="entry name" value="SOLUTE CARRIER FAMILY 22 MEMBER"/>
    <property type="match status" value="1"/>
</dbReference>
<dbReference type="CDD" id="cd17364">
    <property type="entry name" value="MFS_PhT"/>
    <property type="match status" value="1"/>
</dbReference>
<evidence type="ECO:0000256" key="4">
    <source>
        <dbReference type="ARBA" id="ARBA00023136"/>
    </source>
</evidence>
<evidence type="ECO:0000313" key="8">
    <source>
        <dbReference type="EMBL" id="CAF1031131.1"/>
    </source>
</evidence>
<dbReference type="SUPFAM" id="SSF103473">
    <property type="entry name" value="MFS general substrate transporter"/>
    <property type="match status" value="1"/>
</dbReference>
<keyword evidence="2 6" id="KW-0812">Transmembrane</keyword>
<accession>A0A814J2S3</accession>
<protein>
    <recommendedName>
        <fullName evidence="7">Major facilitator superfamily (MFS) profile domain-containing protein</fullName>
    </recommendedName>
</protein>
<feature type="transmembrane region" description="Helical" evidence="6">
    <location>
        <begin position="516"/>
        <end position="534"/>
    </location>
</feature>
<reference evidence="8" key="1">
    <citation type="submission" date="2021-02" db="EMBL/GenBank/DDBJ databases">
        <authorList>
            <person name="Nowell W R."/>
        </authorList>
    </citation>
    <scope>NUCLEOTIDE SEQUENCE</scope>
</reference>
<dbReference type="OrthoDB" id="433512at2759"/>
<dbReference type="EMBL" id="CAJOBC010003820">
    <property type="protein sequence ID" value="CAF3801926.1"/>
    <property type="molecule type" value="Genomic_DNA"/>
</dbReference>
<dbReference type="InterPro" id="IPR036259">
    <property type="entry name" value="MFS_trans_sf"/>
</dbReference>
<organism evidence="8 10">
    <name type="scientific">Didymodactylos carnosus</name>
    <dbReference type="NCBI Taxonomy" id="1234261"/>
    <lineage>
        <taxon>Eukaryota</taxon>
        <taxon>Metazoa</taxon>
        <taxon>Spiralia</taxon>
        <taxon>Gnathifera</taxon>
        <taxon>Rotifera</taxon>
        <taxon>Eurotatoria</taxon>
        <taxon>Bdelloidea</taxon>
        <taxon>Philodinida</taxon>
        <taxon>Philodinidae</taxon>
        <taxon>Didymodactylos</taxon>
    </lineage>
</organism>
<dbReference type="InterPro" id="IPR005829">
    <property type="entry name" value="Sugar_transporter_CS"/>
</dbReference>
<feature type="transmembrane region" description="Helical" evidence="6">
    <location>
        <begin position="442"/>
        <end position="461"/>
    </location>
</feature>
<sequence>MTAADNSSQKHDPEQVEEMAVADSATNTTNTVRKTSDGLEVLDDTQNSKLSLRQIRTVLISSTGFFMDAYDIFVINLAVPMLGYVYYSHNNNKIPSNIQGAIKGITNVGNLIGQLLFGILGDSVGRHKIYGLELLIIIIATIASAMSGAAATGVGTLGFLGFWRLLLGIGIGGDYPMSATVTSEWSSAGRRGQMVALTFSMQGWGQFFGALVDIILLAIFKRAIEADQINIDYVWRILLAMGVLPAVCTIYYRFMLPESPRFAKNVLKDDTKMKTGLAFAKIKNNDTSKKEDQKERIIAVVEVQDQREIEKIENQQQPIEQRQHLRDFTRYFSKWKHFKVLLGTSSSWFLLDIAFYGLALNQSVVLSAIGFAPMNKSPWETLWKQAIGNLIITLLGSIPGYYFTVFLVEKMGRKTIQYMGFAIETILFTIVAVAYHPLKEHALPAFVILFVLIQFFFQFGANTTTFIIPAEVFPTRFRATAHGISAASGKAGAIIAAFAFNALVDVGGTNRFLPQTLGIFAAIQFLGIFTTMLIPEPKGKGLDYFEDDKSEWRKNSSTEKV</sequence>
<comment type="subcellular location">
    <subcellularLocation>
        <location evidence="1">Membrane</location>
        <topology evidence="1">Multi-pass membrane protein</topology>
    </subcellularLocation>
</comment>
<evidence type="ECO:0000256" key="6">
    <source>
        <dbReference type="SAM" id="Phobius"/>
    </source>
</evidence>
<feature type="transmembrane region" description="Helical" evidence="6">
    <location>
        <begin position="233"/>
        <end position="254"/>
    </location>
</feature>
<feature type="transmembrane region" description="Helical" evidence="6">
    <location>
        <begin position="416"/>
        <end position="435"/>
    </location>
</feature>
<dbReference type="InterPro" id="IPR005828">
    <property type="entry name" value="MFS_sugar_transport-like"/>
</dbReference>
<evidence type="ECO:0000256" key="1">
    <source>
        <dbReference type="ARBA" id="ARBA00004141"/>
    </source>
</evidence>
<keyword evidence="10" id="KW-1185">Reference proteome</keyword>
<dbReference type="Proteomes" id="UP000681722">
    <property type="component" value="Unassembled WGS sequence"/>
</dbReference>
<feature type="transmembrane region" description="Helical" evidence="6">
    <location>
        <begin position="481"/>
        <end position="504"/>
    </location>
</feature>
<name>A0A814J2S3_9BILA</name>
<feature type="transmembrane region" description="Helical" evidence="6">
    <location>
        <begin position="386"/>
        <end position="404"/>
    </location>
</feature>
<keyword evidence="4 6" id="KW-0472">Membrane</keyword>
<dbReference type="PROSITE" id="PS50850">
    <property type="entry name" value="MFS"/>
    <property type="match status" value="1"/>
</dbReference>
<feature type="transmembrane region" description="Helical" evidence="6">
    <location>
        <begin position="134"/>
        <end position="163"/>
    </location>
</feature>
<evidence type="ECO:0000256" key="3">
    <source>
        <dbReference type="ARBA" id="ARBA00022989"/>
    </source>
</evidence>
<evidence type="ECO:0000256" key="5">
    <source>
        <dbReference type="SAM" id="MobiDB-lite"/>
    </source>
</evidence>
<dbReference type="PROSITE" id="PS00216">
    <property type="entry name" value="SUGAR_TRANSPORT_1"/>
    <property type="match status" value="1"/>
</dbReference>
<comment type="caution">
    <text evidence="8">The sequence shown here is derived from an EMBL/GenBank/DDBJ whole genome shotgun (WGS) entry which is preliminary data.</text>
</comment>
<feature type="transmembrane region" description="Helical" evidence="6">
    <location>
        <begin position="353"/>
        <end position="374"/>
    </location>
</feature>
<evidence type="ECO:0000256" key="2">
    <source>
        <dbReference type="ARBA" id="ARBA00022692"/>
    </source>
</evidence>
<dbReference type="Proteomes" id="UP000663829">
    <property type="component" value="Unassembled WGS sequence"/>
</dbReference>
<dbReference type="GO" id="GO:0016020">
    <property type="term" value="C:membrane"/>
    <property type="evidence" value="ECO:0007669"/>
    <property type="project" value="UniProtKB-SubCell"/>
</dbReference>
<proteinExistence type="predicted"/>
<dbReference type="Gene3D" id="1.20.1250.20">
    <property type="entry name" value="MFS general substrate transporter like domains"/>
    <property type="match status" value="2"/>
</dbReference>
<gene>
    <name evidence="8" type="ORF">GPM918_LOCUS15284</name>
    <name evidence="9" type="ORF">SRO942_LOCUS15284</name>
</gene>
<dbReference type="InterPro" id="IPR020846">
    <property type="entry name" value="MFS_dom"/>
</dbReference>
<feature type="region of interest" description="Disordered" evidence="5">
    <location>
        <begin position="1"/>
        <end position="29"/>
    </location>
</feature>
<dbReference type="GO" id="GO:0022857">
    <property type="term" value="F:transmembrane transporter activity"/>
    <property type="evidence" value="ECO:0007669"/>
    <property type="project" value="InterPro"/>
</dbReference>
<dbReference type="Pfam" id="PF00083">
    <property type="entry name" value="Sugar_tr"/>
    <property type="match status" value="1"/>
</dbReference>
<dbReference type="AlphaFoldDB" id="A0A814J2S3"/>
<feature type="domain" description="Major facilitator superfamily (MFS) profile" evidence="7">
    <location>
        <begin position="57"/>
        <end position="539"/>
    </location>
</feature>
<evidence type="ECO:0000313" key="10">
    <source>
        <dbReference type="Proteomes" id="UP000663829"/>
    </source>
</evidence>
<evidence type="ECO:0000313" key="9">
    <source>
        <dbReference type="EMBL" id="CAF3801926.1"/>
    </source>
</evidence>